<dbReference type="Proteomes" id="UP000601435">
    <property type="component" value="Unassembled WGS sequence"/>
</dbReference>
<dbReference type="GO" id="GO:0005524">
    <property type="term" value="F:ATP binding"/>
    <property type="evidence" value="ECO:0007669"/>
    <property type="project" value="UniProtKB-KW"/>
</dbReference>
<evidence type="ECO:0000256" key="1">
    <source>
        <dbReference type="ARBA" id="ARBA00022723"/>
    </source>
</evidence>
<evidence type="ECO:0000256" key="8">
    <source>
        <dbReference type="PROSITE-ProRule" id="PRU00175"/>
    </source>
</evidence>
<dbReference type="Gene3D" id="3.40.50.300">
    <property type="entry name" value="P-loop containing nucleotide triphosphate hydrolases"/>
    <property type="match status" value="2"/>
</dbReference>
<dbReference type="GO" id="GO:0008270">
    <property type="term" value="F:zinc ion binding"/>
    <property type="evidence" value="ECO:0007669"/>
    <property type="project" value="UniProtKB-KW"/>
</dbReference>
<keyword evidence="6" id="KW-0862">Zinc</keyword>
<comment type="caution">
    <text evidence="11">The sequence shown here is derived from an EMBL/GenBank/DDBJ whole genome shotgun (WGS) entry which is preliminary data.</text>
</comment>
<dbReference type="Gene3D" id="3.30.40.10">
    <property type="entry name" value="Zinc/RING finger domain, C3HC4 (zinc finger)"/>
    <property type="match status" value="1"/>
</dbReference>
<evidence type="ECO:0000256" key="7">
    <source>
        <dbReference type="ARBA" id="ARBA00022840"/>
    </source>
</evidence>
<dbReference type="InterPro" id="IPR027417">
    <property type="entry name" value="P-loop_NTPase"/>
</dbReference>
<keyword evidence="4" id="KW-0378">Hydrolase</keyword>
<evidence type="ECO:0000256" key="6">
    <source>
        <dbReference type="ARBA" id="ARBA00022833"/>
    </source>
</evidence>
<evidence type="ECO:0000259" key="10">
    <source>
        <dbReference type="PROSITE" id="PS50089"/>
    </source>
</evidence>
<keyword evidence="12" id="KW-1185">Reference proteome</keyword>
<dbReference type="InterPro" id="IPR036412">
    <property type="entry name" value="HAD-like_sf"/>
</dbReference>
<evidence type="ECO:0000256" key="4">
    <source>
        <dbReference type="ARBA" id="ARBA00022801"/>
    </source>
</evidence>
<evidence type="ECO:0000256" key="5">
    <source>
        <dbReference type="ARBA" id="ARBA00022806"/>
    </source>
</evidence>
<dbReference type="InterPro" id="IPR001841">
    <property type="entry name" value="Znf_RING"/>
</dbReference>
<dbReference type="SUPFAM" id="SSF52540">
    <property type="entry name" value="P-loop containing nucleoside triphosphate hydrolases"/>
    <property type="match status" value="1"/>
</dbReference>
<evidence type="ECO:0000313" key="11">
    <source>
        <dbReference type="EMBL" id="CAE7710339.1"/>
    </source>
</evidence>
<dbReference type="Pfam" id="PF03031">
    <property type="entry name" value="NIF"/>
    <property type="match status" value="1"/>
</dbReference>
<keyword evidence="2" id="KW-0547">Nucleotide-binding</keyword>
<evidence type="ECO:0000256" key="3">
    <source>
        <dbReference type="ARBA" id="ARBA00022771"/>
    </source>
</evidence>
<dbReference type="SMART" id="SM00184">
    <property type="entry name" value="RING"/>
    <property type="match status" value="1"/>
</dbReference>
<gene>
    <name evidence="11" type="primary">ULS1</name>
    <name evidence="11" type="ORF">SNEC2469_LOCUS20501</name>
</gene>
<reference evidence="11" key="1">
    <citation type="submission" date="2021-02" db="EMBL/GenBank/DDBJ databases">
        <authorList>
            <person name="Dougan E. K."/>
            <person name="Rhodes N."/>
            <person name="Thang M."/>
            <person name="Chan C."/>
        </authorList>
    </citation>
    <scope>NUCLEOTIDE SEQUENCE</scope>
</reference>
<dbReference type="PANTHER" id="PTHR45626">
    <property type="entry name" value="TRANSCRIPTION TERMINATION FACTOR 2-RELATED"/>
    <property type="match status" value="1"/>
</dbReference>
<dbReference type="GO" id="GO:0004386">
    <property type="term" value="F:helicase activity"/>
    <property type="evidence" value="ECO:0007669"/>
    <property type="project" value="UniProtKB-KW"/>
</dbReference>
<dbReference type="SUPFAM" id="SSF56784">
    <property type="entry name" value="HAD-like"/>
    <property type="match status" value="1"/>
</dbReference>
<name>A0A812X827_9DINO</name>
<evidence type="ECO:0000256" key="9">
    <source>
        <dbReference type="SAM" id="Coils"/>
    </source>
</evidence>
<feature type="coiled-coil region" evidence="9">
    <location>
        <begin position="756"/>
        <end position="783"/>
    </location>
</feature>
<dbReference type="GO" id="GO:0016020">
    <property type="term" value="C:membrane"/>
    <property type="evidence" value="ECO:0007669"/>
    <property type="project" value="UniProtKB-SubCell"/>
</dbReference>
<keyword evidence="9" id="KW-0175">Coiled coil</keyword>
<dbReference type="Gene3D" id="3.50.30.30">
    <property type="match status" value="1"/>
</dbReference>
<dbReference type="InterPro" id="IPR017907">
    <property type="entry name" value="Znf_RING_CS"/>
</dbReference>
<keyword evidence="5" id="KW-0347">Helicase</keyword>
<dbReference type="InterPro" id="IPR050628">
    <property type="entry name" value="SNF2_RAD54_helicase_TF"/>
</dbReference>
<dbReference type="PROSITE" id="PS50089">
    <property type="entry name" value="ZF_RING_2"/>
    <property type="match status" value="1"/>
</dbReference>
<dbReference type="InterPro" id="IPR023214">
    <property type="entry name" value="HAD_sf"/>
</dbReference>
<accession>A0A812X827</accession>
<evidence type="ECO:0000313" key="12">
    <source>
        <dbReference type="Proteomes" id="UP000601435"/>
    </source>
</evidence>
<dbReference type="EMBL" id="CAJNJA010035720">
    <property type="protein sequence ID" value="CAE7710339.1"/>
    <property type="molecule type" value="Genomic_DNA"/>
</dbReference>
<proteinExistence type="predicted"/>
<keyword evidence="1" id="KW-0479">Metal-binding</keyword>
<dbReference type="SUPFAM" id="SSF57850">
    <property type="entry name" value="RING/U-box"/>
    <property type="match status" value="1"/>
</dbReference>
<evidence type="ECO:0000256" key="2">
    <source>
        <dbReference type="ARBA" id="ARBA00022741"/>
    </source>
</evidence>
<organism evidence="11 12">
    <name type="scientific">Symbiodinium necroappetens</name>
    <dbReference type="NCBI Taxonomy" id="1628268"/>
    <lineage>
        <taxon>Eukaryota</taxon>
        <taxon>Sar</taxon>
        <taxon>Alveolata</taxon>
        <taxon>Dinophyceae</taxon>
        <taxon>Suessiales</taxon>
        <taxon>Symbiodiniaceae</taxon>
        <taxon>Symbiodinium</taxon>
    </lineage>
</organism>
<feature type="domain" description="RING-type" evidence="10">
    <location>
        <begin position="787"/>
        <end position="831"/>
    </location>
</feature>
<dbReference type="GO" id="GO:0016787">
    <property type="term" value="F:hydrolase activity"/>
    <property type="evidence" value="ECO:0007669"/>
    <property type="project" value="UniProtKB-KW"/>
</dbReference>
<dbReference type="Gene3D" id="3.40.50.1000">
    <property type="entry name" value="HAD superfamily/HAD-like"/>
    <property type="match status" value="1"/>
</dbReference>
<dbReference type="GO" id="GO:0005634">
    <property type="term" value="C:nucleus"/>
    <property type="evidence" value="ECO:0007669"/>
    <property type="project" value="TreeGrafter"/>
</dbReference>
<dbReference type="PROSITE" id="PS00518">
    <property type="entry name" value="ZF_RING_1"/>
    <property type="match status" value="1"/>
</dbReference>
<sequence>MLRPLYSDVAGTTQRSWGVFWASALRDAPPLPAAVRAAVPEEGGFVVRPLTKPLPPEVLCVQNKGRCLLAPRREVHAELGFPEPALISNEVFAEVRYGLAPSVVQRLDFEDIREGTLRLFAIPGFEGDVRVVTVVDETAATEVLAQIGHAGMLGNAGLQRKRLSEFLHAAAASPSAAKWPTTAEVTSGDFAESLLQRPAPEVRGAAADESGLFPHQVATVTWMQGIEQKGAQCLQVAPLRFAGTSLGSSYDLTLPCGGVVAHPPGSGKTRIVAALAARDNDREALEGRVSVSENRPADLRILGRWLQWLCGDASPKPPHPPQAPVVPQVAEPKLTLIVCPAHLVRQWQQELQGQGAVDTEVTDYESVEHIMFEASKWKRLVIDEPQDCPASENWQSLLALADGFRDDGAAIWLLCGTAPSQLESIGPLLLGRRNWHVAWRQSEWTGFPQLAHLIRTRFLADPPWACLPRPTLQWHNEPVVLRPRESTDAAVANLAGFVLDSVLLLSFGAGTAFAAAQERDQLLLQMGWYNCVGTSLLPPAEHALADWEGTVAQRSQQKLEKLAEDIAKLEATENQQGLRYQLAGGDAAMAPDLSFLAVETVRVHLEGMQDGPVSESACAAEWNALLPSRSYEGAVARGVGEAGCIALYDEPADGDFAAAATSAQAAGAIAVIFAAAELERPFGYPHERAPPGIPACMVSRRLAHALFSTVAANRPVRARVLLLAQESPEEDKDVEEGLVSAFIADDAVDTALHRQLKALRGERERCERSLRFARQMRALLERNEAHCPVCFQSGAETEAFAVLPDCFHILCRACLEQQAGMDPTFGCPMCRTSVFRLDVVVFRAPGRPEPPVDEDDEDPTTVKTCCGDAEDCSCEGQGLEVASVQREVLPSKLQRLLSLLRELLASGPEERVLVYTQWATHVVYLREVLQQQGVPALALVGELRDTMDVLSRFGSPDEPRVLLLSSQRHSSGINLQMARHVVIVHPYCQHADRHQPGRKTVHVTLQGGEFRRLTFAFRANARSTACLRWDLWKKSFTLEGEPAFDFMASLAALRSLRFPNLPKKSFTREAEGNIAELQNGKICAVRRFTEALVLDLDETLAPLRFNFSCRWASATSMKCGPVDFRVPIEVGALPKATTFDCGVALRPGVESFMEWIKELHGVDVSLHKRRSSYLRVCVVILGAAFSTGFCRKELRYRKLVLGTGGRDVHSQPPPKDSLPLLGHLDLTVPKLVDAKDYWINGLGALENYKESSGELWAHLGPSQIRMSEGSIRKWPGEIRVWVEDIRTDMLNMLGRTLDTKLVAEMREATTGGEYAALLHDPGHVNKVQASEAPSGWAEAIRAIPSGLSGEVRKKNALALSEAVVLLPKREQIQGVARFYDHFIGSAITKKYQVYEAQALMDICMVHFAPGAKLHQTLTYKADKTAVIPGSLASVCIYLKDHVQFHLVYAKSKAAGILRPDDAKKSWEEVESAHEYTIEGVLDPQSHSMVIALNHVIRSLDLLWCARVGRTPLAGPWIYTTSTPNYTKALMRHVDPGGRVFAMRVLTREKCKPCAIPGFLLKEMSQIPSKHDADDATEQQLLQRRVLIDNSPVSCVLHPNGSVLVRDWLGEGTEDDELPRVQRLLEAVLEDDGESEADYAARLVRHTAGHGSWSARLKALSGLLESQAPMEASLRPA</sequence>
<dbReference type="OrthoDB" id="423559at2759"/>
<dbReference type="InterPro" id="IPR013083">
    <property type="entry name" value="Znf_RING/FYVE/PHD"/>
</dbReference>
<keyword evidence="3 8" id="KW-0863">Zinc-finger</keyword>
<protein>
    <submittedName>
        <fullName evidence="11">ULS1 protein</fullName>
    </submittedName>
</protein>
<dbReference type="GO" id="GO:0006281">
    <property type="term" value="P:DNA repair"/>
    <property type="evidence" value="ECO:0007669"/>
    <property type="project" value="TreeGrafter"/>
</dbReference>
<keyword evidence="7" id="KW-0067">ATP-binding</keyword>
<dbReference type="InterPro" id="IPR004274">
    <property type="entry name" value="FCP1_dom"/>
</dbReference>
<dbReference type="GO" id="GO:0008094">
    <property type="term" value="F:ATP-dependent activity, acting on DNA"/>
    <property type="evidence" value="ECO:0007669"/>
    <property type="project" value="TreeGrafter"/>
</dbReference>